<dbReference type="KEGG" id="pgr:PGTG_16650"/>
<dbReference type="AlphaFoldDB" id="E3L249"/>
<dbReference type="HOGENOM" id="CLU_1723283_0_0_1"/>
<evidence type="ECO:0000313" key="3">
    <source>
        <dbReference type="Proteomes" id="UP000008783"/>
    </source>
</evidence>
<gene>
    <name evidence="2" type="ORF">PGTG_16650</name>
</gene>
<dbReference type="RefSeq" id="XP_003335043.1">
    <property type="nucleotide sequence ID" value="XM_003334995.1"/>
</dbReference>
<keyword evidence="3" id="KW-1185">Reference proteome</keyword>
<organism evidence="2 3">
    <name type="scientific">Puccinia graminis f. sp. tritici (strain CRL 75-36-700-3 / race SCCL)</name>
    <name type="common">Black stem rust fungus</name>
    <dbReference type="NCBI Taxonomy" id="418459"/>
    <lineage>
        <taxon>Eukaryota</taxon>
        <taxon>Fungi</taxon>
        <taxon>Dikarya</taxon>
        <taxon>Basidiomycota</taxon>
        <taxon>Pucciniomycotina</taxon>
        <taxon>Pucciniomycetes</taxon>
        <taxon>Pucciniales</taxon>
        <taxon>Pucciniaceae</taxon>
        <taxon>Puccinia</taxon>
    </lineage>
</organism>
<reference key="1">
    <citation type="submission" date="2007-01" db="EMBL/GenBank/DDBJ databases">
        <title>The Genome Sequence of Puccinia graminis f. sp. tritici Strain CRL 75-36-700-3.</title>
        <authorList>
            <consortium name="The Broad Institute Genome Sequencing Platform"/>
            <person name="Birren B."/>
            <person name="Lander E."/>
            <person name="Galagan J."/>
            <person name="Nusbaum C."/>
            <person name="Devon K."/>
            <person name="Cuomo C."/>
            <person name="Jaffe D."/>
            <person name="Butler J."/>
            <person name="Alvarez P."/>
            <person name="Gnerre S."/>
            <person name="Grabherr M."/>
            <person name="Mauceli E."/>
            <person name="Brockman W."/>
            <person name="Young S."/>
            <person name="LaButti K."/>
            <person name="Sykes S."/>
            <person name="DeCaprio D."/>
            <person name="Crawford M."/>
            <person name="Koehrsen M."/>
            <person name="Engels R."/>
            <person name="Montgomery P."/>
            <person name="Pearson M."/>
            <person name="Howarth C."/>
            <person name="Larson L."/>
            <person name="White J."/>
            <person name="Zeng Q."/>
            <person name="Kodira C."/>
            <person name="Yandava C."/>
            <person name="Alvarado L."/>
            <person name="O'Leary S."/>
            <person name="Szabo L."/>
            <person name="Dean R."/>
            <person name="Schein J."/>
        </authorList>
    </citation>
    <scope>NUCLEOTIDE SEQUENCE</scope>
    <source>
        <strain>CRL 75-36-700-3</strain>
    </source>
</reference>
<accession>E3L249</accession>
<dbReference type="InParanoid" id="E3L249"/>
<proteinExistence type="predicted"/>
<dbReference type="Proteomes" id="UP000008783">
    <property type="component" value="Unassembled WGS sequence"/>
</dbReference>
<evidence type="ECO:0000313" key="2">
    <source>
        <dbReference type="EMBL" id="EFP90624.1"/>
    </source>
</evidence>
<dbReference type="EMBL" id="DS178335">
    <property type="protein sequence ID" value="EFP90624.1"/>
    <property type="molecule type" value="Genomic_DNA"/>
</dbReference>
<feature type="region of interest" description="Disordered" evidence="1">
    <location>
        <begin position="28"/>
        <end position="54"/>
    </location>
</feature>
<evidence type="ECO:0000256" key="1">
    <source>
        <dbReference type="SAM" id="MobiDB-lite"/>
    </source>
</evidence>
<reference evidence="3" key="2">
    <citation type="journal article" date="2011" name="Proc. Natl. Acad. Sci. U.S.A.">
        <title>Obligate biotrophy features unraveled by the genomic analysis of rust fungi.</title>
        <authorList>
            <person name="Duplessis S."/>
            <person name="Cuomo C.A."/>
            <person name="Lin Y.-C."/>
            <person name="Aerts A."/>
            <person name="Tisserant E."/>
            <person name="Veneault-Fourrey C."/>
            <person name="Joly D.L."/>
            <person name="Hacquard S."/>
            <person name="Amselem J."/>
            <person name="Cantarel B.L."/>
            <person name="Chiu R."/>
            <person name="Coutinho P.M."/>
            <person name="Feau N."/>
            <person name="Field M."/>
            <person name="Frey P."/>
            <person name="Gelhaye E."/>
            <person name="Goldberg J."/>
            <person name="Grabherr M.G."/>
            <person name="Kodira C.D."/>
            <person name="Kohler A."/>
            <person name="Kuees U."/>
            <person name="Lindquist E.A."/>
            <person name="Lucas S.M."/>
            <person name="Mago R."/>
            <person name="Mauceli E."/>
            <person name="Morin E."/>
            <person name="Murat C."/>
            <person name="Pangilinan J.L."/>
            <person name="Park R."/>
            <person name="Pearson M."/>
            <person name="Quesneville H."/>
            <person name="Rouhier N."/>
            <person name="Sakthikumar S."/>
            <person name="Salamov A.A."/>
            <person name="Schmutz J."/>
            <person name="Selles B."/>
            <person name="Shapiro H."/>
            <person name="Tanguay P."/>
            <person name="Tuskan G.A."/>
            <person name="Henrissat B."/>
            <person name="Van de Peer Y."/>
            <person name="Rouze P."/>
            <person name="Ellis J.G."/>
            <person name="Dodds P.N."/>
            <person name="Schein J.E."/>
            <person name="Zhong S."/>
            <person name="Hamelin R.C."/>
            <person name="Grigoriev I.V."/>
            <person name="Szabo L.J."/>
            <person name="Martin F."/>
        </authorList>
    </citation>
    <scope>NUCLEOTIDE SEQUENCE [LARGE SCALE GENOMIC DNA]</scope>
    <source>
        <strain evidence="3">CRL 75-36-700-3 / race SCCL</strain>
    </source>
</reference>
<name>E3L249_PUCGT</name>
<protein>
    <submittedName>
        <fullName evidence="2">Uncharacterized protein</fullName>
    </submittedName>
</protein>
<dbReference type="GeneID" id="10530524"/>
<dbReference type="OrthoDB" id="10586728at2759"/>
<sequence>MGRGGIAHANCSWQWRTSRRSGTLDLEGRLNLGSQTDGKSSSDSMPSNLARQSKSTTGELNLFLPMIYTSPRHRTQKTGNLSTLLPPFTMRLTVALLLLLATPITLLEIKLRTTNWAQILTASCGSESGQSARPTNVLYSSKCDATVGEEVV</sequence>
<dbReference type="VEuPathDB" id="FungiDB:PGTG_16650"/>
<feature type="compositionally biased region" description="Polar residues" evidence="1">
    <location>
        <begin position="32"/>
        <end position="54"/>
    </location>
</feature>